<proteinExistence type="predicted"/>
<dbReference type="EMBL" id="BQNB010011014">
    <property type="protein sequence ID" value="GJS84963.1"/>
    <property type="molecule type" value="Genomic_DNA"/>
</dbReference>
<feature type="non-terminal residue" evidence="2">
    <location>
        <position position="1"/>
    </location>
</feature>
<keyword evidence="3" id="KW-1185">Reference proteome</keyword>
<name>A0ABQ4Z7Q7_9ASTR</name>
<organism evidence="2 3">
    <name type="scientific">Tanacetum coccineum</name>
    <dbReference type="NCBI Taxonomy" id="301880"/>
    <lineage>
        <taxon>Eukaryota</taxon>
        <taxon>Viridiplantae</taxon>
        <taxon>Streptophyta</taxon>
        <taxon>Embryophyta</taxon>
        <taxon>Tracheophyta</taxon>
        <taxon>Spermatophyta</taxon>
        <taxon>Magnoliopsida</taxon>
        <taxon>eudicotyledons</taxon>
        <taxon>Gunneridae</taxon>
        <taxon>Pentapetalae</taxon>
        <taxon>asterids</taxon>
        <taxon>campanulids</taxon>
        <taxon>Asterales</taxon>
        <taxon>Asteraceae</taxon>
        <taxon>Asteroideae</taxon>
        <taxon>Anthemideae</taxon>
        <taxon>Anthemidinae</taxon>
        <taxon>Tanacetum</taxon>
    </lineage>
</organism>
<protein>
    <submittedName>
        <fullName evidence="2">Ribonuclease TUDOR 1-like protein</fullName>
    </submittedName>
</protein>
<keyword evidence="1" id="KW-0732">Signal</keyword>
<evidence type="ECO:0000256" key="1">
    <source>
        <dbReference type="SAM" id="SignalP"/>
    </source>
</evidence>
<evidence type="ECO:0000313" key="3">
    <source>
        <dbReference type="Proteomes" id="UP001151760"/>
    </source>
</evidence>
<sequence length="239" mass="27070">VHLLCFVLKFMKVFLAWEILDQIPGRATTSYSHSQVKLQSVCNLKYHMFILDTRMRFSLAEGHDEPHSSDAISLMRHNITHRDVQIEVEIVYITGTFIGSLWESITNVGAILLEVRLAKLQTRANGSGKEDSPACDVPGFENSKMTFMRHVSFVDFQVAHRSFQLTTATAGGQSKPAMQCTYTLPFPSETAHSNEKRNLVGILRHTLMGQSRNLVLHVCTKRRKAGYANFFLIQKSVHF</sequence>
<feature type="chain" id="PRO_5046613868" evidence="1">
    <location>
        <begin position="17"/>
        <end position="239"/>
    </location>
</feature>
<evidence type="ECO:0000313" key="2">
    <source>
        <dbReference type="EMBL" id="GJS84963.1"/>
    </source>
</evidence>
<reference evidence="2" key="2">
    <citation type="submission" date="2022-01" db="EMBL/GenBank/DDBJ databases">
        <authorList>
            <person name="Yamashiro T."/>
            <person name="Shiraishi A."/>
            <person name="Satake H."/>
            <person name="Nakayama K."/>
        </authorList>
    </citation>
    <scope>NUCLEOTIDE SEQUENCE</scope>
</reference>
<reference evidence="2" key="1">
    <citation type="journal article" date="2022" name="Int. J. Mol. Sci.">
        <title>Draft Genome of Tanacetum Coccineum: Genomic Comparison of Closely Related Tanacetum-Family Plants.</title>
        <authorList>
            <person name="Yamashiro T."/>
            <person name="Shiraishi A."/>
            <person name="Nakayama K."/>
            <person name="Satake H."/>
        </authorList>
    </citation>
    <scope>NUCLEOTIDE SEQUENCE</scope>
</reference>
<comment type="caution">
    <text evidence="2">The sequence shown here is derived from an EMBL/GenBank/DDBJ whole genome shotgun (WGS) entry which is preliminary data.</text>
</comment>
<accession>A0ABQ4Z7Q7</accession>
<gene>
    <name evidence="2" type="ORF">Tco_0751504</name>
</gene>
<feature type="signal peptide" evidence="1">
    <location>
        <begin position="1"/>
        <end position="16"/>
    </location>
</feature>
<dbReference type="Proteomes" id="UP001151760">
    <property type="component" value="Unassembled WGS sequence"/>
</dbReference>